<dbReference type="Proteomes" id="UP000002754">
    <property type="component" value="Unassembled WGS sequence"/>
</dbReference>
<dbReference type="STRING" id="1218173.BALCAV_0204900"/>
<name>A0A094XI06_ALKAL</name>
<organism evidence="1 3">
    <name type="scientific">Alkalihalobacillus alcalophilus ATCC 27647 = CGMCC 1.3604</name>
    <dbReference type="NCBI Taxonomy" id="1218173"/>
    <lineage>
        <taxon>Bacteria</taxon>
        <taxon>Bacillati</taxon>
        <taxon>Bacillota</taxon>
        <taxon>Bacilli</taxon>
        <taxon>Bacillales</taxon>
        <taxon>Bacillaceae</taxon>
        <taxon>Alkalihalobacillus</taxon>
    </lineage>
</organism>
<evidence type="ECO:0000313" key="2">
    <source>
        <dbReference type="EMBL" id="THG91563.1"/>
    </source>
</evidence>
<evidence type="ECO:0000313" key="3">
    <source>
        <dbReference type="Proteomes" id="UP000002754"/>
    </source>
</evidence>
<proteinExistence type="predicted"/>
<dbReference type="EMBL" id="JALP01000061">
    <property type="protein sequence ID" value="THG91563.1"/>
    <property type="molecule type" value="Genomic_DNA"/>
</dbReference>
<evidence type="ECO:0000313" key="1">
    <source>
        <dbReference type="EMBL" id="KGA98415.1"/>
    </source>
</evidence>
<dbReference type="EMBL" id="ALPT02000011">
    <property type="protein sequence ID" value="KGA98415.1"/>
    <property type="molecule type" value="Genomic_DNA"/>
</dbReference>
<dbReference type="eggNOG" id="ENOG5030D4V">
    <property type="taxonomic scope" value="Bacteria"/>
</dbReference>
<keyword evidence="3" id="KW-1185">Reference proteome</keyword>
<dbReference type="Proteomes" id="UP000297014">
    <property type="component" value="Unassembled WGS sequence"/>
</dbReference>
<evidence type="ECO:0000313" key="4">
    <source>
        <dbReference type="Proteomes" id="UP000297014"/>
    </source>
</evidence>
<reference evidence="2 4" key="2">
    <citation type="submission" date="2014-01" db="EMBL/GenBank/DDBJ databases">
        <title>Draft genome sequencing of Bacillus alcalophilus CGMCC 1.3604.</title>
        <authorList>
            <person name="Yang J."/>
            <person name="Diao L."/>
            <person name="Yang S."/>
        </authorList>
    </citation>
    <scope>NUCLEOTIDE SEQUENCE [LARGE SCALE GENOMIC DNA]</scope>
    <source>
        <strain evidence="2 4">CGMCC 1.3604</strain>
    </source>
</reference>
<sequence length="103" mass="12773">MYVKVYEFFIQEDKVEQYFNIQNRAVELYKKHLNCEVMYLQCTTDKTKWMEFSKYVSEENYKEGLSKINIEPEIQSLFKQFESCLLPENQKIEEYNYYLRMEK</sequence>
<accession>A0A094XI06</accession>
<reference evidence="1 3" key="1">
    <citation type="journal article" date="2014" name="Genome Announc.">
        <title>Draft Genome Sequence of Bacillus alcalophilus AV1934, a Classic Alkaliphile Isolated from Human Feces in 1934.</title>
        <authorList>
            <person name="Attie O."/>
            <person name="Jayaprakash A."/>
            <person name="Shah H."/>
            <person name="Paulsen I.T."/>
            <person name="Morino M."/>
            <person name="Takahashi Y."/>
            <person name="Narumi I."/>
            <person name="Sachidanandam R."/>
            <person name="Satoh K."/>
            <person name="Ito M."/>
            <person name="Krulwich T.A."/>
        </authorList>
    </citation>
    <scope>NUCLEOTIDE SEQUENCE [LARGE SCALE GENOMIC DNA]</scope>
    <source>
        <strain evidence="1 3">AV1934</strain>
    </source>
</reference>
<dbReference type="AlphaFoldDB" id="A0A094XI06"/>
<protein>
    <recommendedName>
        <fullName evidence="5">ABM domain-containing protein</fullName>
    </recommendedName>
</protein>
<comment type="caution">
    <text evidence="1">The sequence shown here is derived from an EMBL/GenBank/DDBJ whole genome shotgun (WGS) entry which is preliminary data.</text>
</comment>
<evidence type="ECO:0008006" key="5">
    <source>
        <dbReference type="Google" id="ProtNLM"/>
    </source>
</evidence>
<gene>
    <name evidence="2" type="ORF">AJ85_03830</name>
    <name evidence="1" type="ORF">BALCAV_0204900</name>
</gene>